<evidence type="ECO:0000313" key="2">
    <source>
        <dbReference type="Proteomes" id="UP000324222"/>
    </source>
</evidence>
<evidence type="ECO:0000313" key="1">
    <source>
        <dbReference type="EMBL" id="MPC14931.1"/>
    </source>
</evidence>
<sequence>MRRTRHRRCGGIGVTLPVIVRPGTVGSKESKRCINTLKRKGLSTPPCGVPRSNPSTELRAPLNKTQEVLLRRYSRTHPRRLPLTPKSTSWQYRRRFSGR</sequence>
<name>A0A5B7D156_PORTR</name>
<reference evidence="1 2" key="1">
    <citation type="submission" date="2019-05" db="EMBL/GenBank/DDBJ databases">
        <title>Another draft genome of Portunus trituberculatus and its Hox gene families provides insights of decapod evolution.</title>
        <authorList>
            <person name="Jeong J.-H."/>
            <person name="Song I."/>
            <person name="Kim S."/>
            <person name="Choi T."/>
            <person name="Kim D."/>
            <person name="Ryu S."/>
            <person name="Kim W."/>
        </authorList>
    </citation>
    <scope>NUCLEOTIDE SEQUENCE [LARGE SCALE GENOMIC DNA]</scope>
    <source>
        <tissue evidence="1">Muscle</tissue>
    </source>
</reference>
<dbReference type="EMBL" id="VSRR010000389">
    <property type="protein sequence ID" value="MPC14931.1"/>
    <property type="molecule type" value="Genomic_DNA"/>
</dbReference>
<gene>
    <name evidence="1" type="ORF">E2C01_007710</name>
</gene>
<comment type="caution">
    <text evidence="1">The sequence shown here is derived from an EMBL/GenBank/DDBJ whole genome shotgun (WGS) entry which is preliminary data.</text>
</comment>
<proteinExistence type="predicted"/>
<keyword evidence="2" id="KW-1185">Reference proteome</keyword>
<dbReference type="AlphaFoldDB" id="A0A5B7D156"/>
<accession>A0A5B7D156</accession>
<dbReference type="Proteomes" id="UP000324222">
    <property type="component" value="Unassembled WGS sequence"/>
</dbReference>
<organism evidence="1 2">
    <name type="scientific">Portunus trituberculatus</name>
    <name type="common">Swimming crab</name>
    <name type="synonym">Neptunus trituberculatus</name>
    <dbReference type="NCBI Taxonomy" id="210409"/>
    <lineage>
        <taxon>Eukaryota</taxon>
        <taxon>Metazoa</taxon>
        <taxon>Ecdysozoa</taxon>
        <taxon>Arthropoda</taxon>
        <taxon>Crustacea</taxon>
        <taxon>Multicrustacea</taxon>
        <taxon>Malacostraca</taxon>
        <taxon>Eumalacostraca</taxon>
        <taxon>Eucarida</taxon>
        <taxon>Decapoda</taxon>
        <taxon>Pleocyemata</taxon>
        <taxon>Brachyura</taxon>
        <taxon>Eubrachyura</taxon>
        <taxon>Portunoidea</taxon>
        <taxon>Portunidae</taxon>
        <taxon>Portuninae</taxon>
        <taxon>Portunus</taxon>
    </lineage>
</organism>
<protein>
    <submittedName>
        <fullName evidence="1">Uncharacterized protein</fullName>
    </submittedName>
</protein>